<accession>A0ABD1CXK5</accession>
<keyword evidence="14" id="KW-0333">Golgi apparatus</keyword>
<dbReference type="SMART" id="SM00321">
    <property type="entry name" value="WSC"/>
    <property type="match status" value="1"/>
</dbReference>
<keyword evidence="15 21" id="KW-0472">Membrane</keyword>
<keyword evidence="17" id="KW-0325">Glycoprotein</keyword>
<evidence type="ECO:0000313" key="23">
    <source>
        <dbReference type="EMBL" id="KAL1380762.1"/>
    </source>
</evidence>
<evidence type="ECO:0000256" key="6">
    <source>
        <dbReference type="ARBA" id="ARBA00011972"/>
    </source>
</evidence>
<keyword evidence="8" id="KW-0808">Transferase</keyword>
<evidence type="ECO:0000313" key="24">
    <source>
        <dbReference type="Proteomes" id="UP001562425"/>
    </source>
</evidence>
<name>A0ABD1CXK5_CULPP</name>
<evidence type="ECO:0000256" key="20">
    <source>
        <dbReference type="SAM" id="MobiDB-lite"/>
    </source>
</evidence>
<keyword evidence="12" id="KW-0735">Signal-anchor</keyword>
<evidence type="ECO:0000256" key="18">
    <source>
        <dbReference type="ARBA" id="ARBA00042865"/>
    </source>
</evidence>
<dbReference type="GO" id="GO:0046872">
    <property type="term" value="F:metal ion binding"/>
    <property type="evidence" value="ECO:0007669"/>
    <property type="project" value="UniProtKB-KW"/>
</dbReference>
<dbReference type="GO" id="GO:0005789">
    <property type="term" value="C:endoplasmic reticulum membrane"/>
    <property type="evidence" value="ECO:0007669"/>
    <property type="project" value="UniProtKB-SubCell"/>
</dbReference>
<dbReference type="GO" id="GO:0000139">
    <property type="term" value="C:Golgi membrane"/>
    <property type="evidence" value="ECO:0007669"/>
    <property type="project" value="UniProtKB-SubCell"/>
</dbReference>
<dbReference type="InterPro" id="IPR003406">
    <property type="entry name" value="Glyco_trans_14"/>
</dbReference>
<feature type="transmembrane region" description="Helical" evidence="21">
    <location>
        <begin position="12"/>
        <end position="32"/>
    </location>
</feature>
<comment type="caution">
    <text evidence="23">The sequence shown here is derived from an EMBL/GenBank/DDBJ whole genome shotgun (WGS) entry which is preliminary data.</text>
</comment>
<dbReference type="InterPro" id="IPR002889">
    <property type="entry name" value="WSC_carb-bd"/>
</dbReference>
<feature type="domain" description="WSC" evidence="22">
    <location>
        <begin position="160"/>
        <end position="254"/>
    </location>
</feature>
<evidence type="ECO:0000256" key="12">
    <source>
        <dbReference type="ARBA" id="ARBA00022968"/>
    </source>
</evidence>
<comment type="subcellular location">
    <subcellularLocation>
        <location evidence="2">Endoplasmic reticulum membrane</location>
        <topology evidence="2">Single-pass type II membrane protein</topology>
    </subcellularLocation>
    <subcellularLocation>
        <location evidence="1">Golgi apparatus membrane</location>
        <topology evidence="1">Single-pass type II membrane protein</topology>
    </subcellularLocation>
</comment>
<dbReference type="Proteomes" id="UP001562425">
    <property type="component" value="Unassembled WGS sequence"/>
</dbReference>
<evidence type="ECO:0000256" key="21">
    <source>
        <dbReference type="SAM" id="Phobius"/>
    </source>
</evidence>
<evidence type="ECO:0000256" key="14">
    <source>
        <dbReference type="ARBA" id="ARBA00023034"/>
    </source>
</evidence>
<keyword evidence="7" id="KW-0328">Glycosyltransferase</keyword>
<evidence type="ECO:0000256" key="3">
    <source>
        <dbReference type="ARBA" id="ARBA00004840"/>
    </source>
</evidence>
<keyword evidence="9 21" id="KW-0812">Transmembrane</keyword>
<evidence type="ECO:0000256" key="11">
    <source>
        <dbReference type="ARBA" id="ARBA00022824"/>
    </source>
</evidence>
<comment type="similarity">
    <text evidence="5">Belongs to the glycosyltransferase 14 family. XylT subfamily.</text>
</comment>
<feature type="region of interest" description="Disordered" evidence="20">
    <location>
        <begin position="63"/>
        <end position="90"/>
    </location>
</feature>
<sequence>MLALRWFRRYKVFFLIGFLIVAAQIFLAYKLLKIPVSGSGSTEERDLSKRLYEKYVRKVAGGSNLSADDEDPGQQQQVQRIPAGREPKKVESGGRTFLNVAELEFVVPCDIHSKETISAIHRAKSQECKRQIVDIACAIQSGRFYPKSLPNYCPSGDYVPSRSLGCFQDEKNFRILSGYYTNFKTTNSPKRCIQLCLQSGFLYGGVQYSSECFCGDEPPKASAKLPDSSCNMKCSGDPKEACGGYFTANVYETGIAKFSAQTTEITTKAGVEPARIVFLLTLNGRALRQVHRLLRTLYSPKHYYFIHIDSRQHYLYRELLKLEQHFPNIRLSRTRWSTIWGGASLLQMLLSCMEHLLREVPEWDWDFVLNLSESDFPVKTLDKLVRFLSANRGRNFVRSHGREVQRFIQKQGLDRTFVECDNHMWRIGDRVLPAGVQIDGGSDWICLSRDFARYVTTGDDLIRGLLVIFRQTILPAESFFHTVLRNSEFCNSYVDNNLHVTNWKRRLGCKCQYKQIVDWCGCSPNDFKPDDWAKLQGTESKQFYFARKFEPIINQEVILQLEEWVHGPYSADYPNLHSYWQNFYHYRDDPEDVATLGVAYSLLRINANAKFSAFQEPFRIRELNHFLERDRYRGFLVQYEASLVDGRTLTVETRIQPNISAQVAKSASLGRRLTALEVSTDYDQKEQTTRNLQRIIGTNSDLILIFRLAAASKSTPQDKNTTSHALTVLWIDPRGEISDTGELTIEDNPAGPPENLVHFSKAANLRHPLQTGIWTAKLIGTSNKKVVLGVTRFLVTGGDSDGTTKEQLDALVQQFYTVRESCWVGGERNAESGVEGLEECSGTSWSSFAPDPKSDIYTAAVGYQVPSVGGGW</sequence>
<keyword evidence="24" id="KW-1185">Reference proteome</keyword>
<dbReference type="EMBL" id="JBEHCU010008970">
    <property type="protein sequence ID" value="KAL1380762.1"/>
    <property type="molecule type" value="Genomic_DNA"/>
</dbReference>
<dbReference type="Pfam" id="PF01822">
    <property type="entry name" value="WSC"/>
    <property type="match status" value="1"/>
</dbReference>
<comment type="pathway">
    <text evidence="3">Glycan metabolism; chondroitin sulfate biosynthesis.</text>
</comment>
<dbReference type="GO" id="GO:0030158">
    <property type="term" value="F:protein xylosyltransferase activity"/>
    <property type="evidence" value="ECO:0007669"/>
    <property type="project" value="UniProtKB-EC"/>
</dbReference>
<evidence type="ECO:0000256" key="17">
    <source>
        <dbReference type="ARBA" id="ARBA00023180"/>
    </source>
</evidence>
<evidence type="ECO:0000256" key="16">
    <source>
        <dbReference type="ARBA" id="ARBA00023157"/>
    </source>
</evidence>
<dbReference type="GO" id="GO:0030166">
    <property type="term" value="P:proteoglycan biosynthetic process"/>
    <property type="evidence" value="ECO:0007669"/>
    <property type="project" value="UniProtKB-ARBA"/>
</dbReference>
<keyword evidence="10" id="KW-0479">Metal-binding</keyword>
<dbReference type="PANTHER" id="PTHR46025">
    <property type="entry name" value="XYLOSYLTRANSFERASE OXT"/>
    <property type="match status" value="1"/>
</dbReference>
<evidence type="ECO:0000256" key="7">
    <source>
        <dbReference type="ARBA" id="ARBA00022676"/>
    </source>
</evidence>
<keyword evidence="13 21" id="KW-1133">Transmembrane helix</keyword>
<dbReference type="PROSITE" id="PS51212">
    <property type="entry name" value="WSC"/>
    <property type="match status" value="1"/>
</dbReference>
<evidence type="ECO:0000256" key="4">
    <source>
        <dbReference type="ARBA" id="ARBA00005093"/>
    </source>
</evidence>
<keyword evidence="11" id="KW-0256">Endoplasmic reticulum</keyword>
<keyword evidence="16" id="KW-1015">Disulfide bond</keyword>
<dbReference type="EC" id="2.4.2.26" evidence="6"/>
<evidence type="ECO:0000256" key="5">
    <source>
        <dbReference type="ARBA" id="ARBA00010195"/>
    </source>
</evidence>
<evidence type="ECO:0000256" key="1">
    <source>
        <dbReference type="ARBA" id="ARBA00004323"/>
    </source>
</evidence>
<dbReference type="AlphaFoldDB" id="A0ABD1CXK5"/>
<dbReference type="InterPro" id="IPR024448">
    <property type="entry name" value="XylT_C"/>
</dbReference>
<evidence type="ECO:0000259" key="22">
    <source>
        <dbReference type="PROSITE" id="PS51212"/>
    </source>
</evidence>
<evidence type="ECO:0000256" key="13">
    <source>
        <dbReference type="ARBA" id="ARBA00022989"/>
    </source>
</evidence>
<dbReference type="Pfam" id="PF02485">
    <property type="entry name" value="Branch"/>
    <property type="match status" value="1"/>
</dbReference>
<organism evidence="23 24">
    <name type="scientific">Culex pipiens pipiens</name>
    <name type="common">Northern house mosquito</name>
    <dbReference type="NCBI Taxonomy" id="38569"/>
    <lineage>
        <taxon>Eukaryota</taxon>
        <taxon>Metazoa</taxon>
        <taxon>Ecdysozoa</taxon>
        <taxon>Arthropoda</taxon>
        <taxon>Hexapoda</taxon>
        <taxon>Insecta</taxon>
        <taxon>Pterygota</taxon>
        <taxon>Neoptera</taxon>
        <taxon>Endopterygota</taxon>
        <taxon>Diptera</taxon>
        <taxon>Nematocera</taxon>
        <taxon>Culicoidea</taxon>
        <taxon>Culicidae</taxon>
        <taxon>Culicinae</taxon>
        <taxon>Culicini</taxon>
        <taxon>Culex</taxon>
        <taxon>Culex</taxon>
    </lineage>
</organism>
<evidence type="ECO:0000256" key="8">
    <source>
        <dbReference type="ARBA" id="ARBA00022679"/>
    </source>
</evidence>
<comment type="catalytic activity">
    <reaction evidence="19">
        <text>UDP-alpha-D-xylose + L-seryl-[protein] = 3-O-(beta-D-xylosyl)-L-seryl-[protein] + UDP + H(+)</text>
        <dbReference type="Rhea" id="RHEA:50192"/>
        <dbReference type="Rhea" id="RHEA-COMP:9863"/>
        <dbReference type="Rhea" id="RHEA-COMP:12567"/>
        <dbReference type="ChEBI" id="CHEBI:15378"/>
        <dbReference type="ChEBI" id="CHEBI:29999"/>
        <dbReference type="ChEBI" id="CHEBI:57632"/>
        <dbReference type="ChEBI" id="CHEBI:58223"/>
        <dbReference type="ChEBI" id="CHEBI:132085"/>
        <dbReference type="EC" id="2.4.2.26"/>
    </reaction>
</comment>
<gene>
    <name evidence="23" type="ORF">pipiens_013952</name>
</gene>
<comment type="pathway">
    <text evidence="4">Glycan metabolism; heparan sulfate biosynthesis.</text>
</comment>
<evidence type="ECO:0000256" key="15">
    <source>
        <dbReference type="ARBA" id="ARBA00023136"/>
    </source>
</evidence>
<dbReference type="PANTHER" id="PTHR46025:SF3">
    <property type="entry name" value="XYLOSYLTRANSFERASE OXT"/>
    <property type="match status" value="1"/>
</dbReference>
<dbReference type="Pfam" id="PF12529">
    <property type="entry name" value="Xylo_C"/>
    <property type="match status" value="1"/>
</dbReference>
<evidence type="ECO:0000256" key="2">
    <source>
        <dbReference type="ARBA" id="ARBA00004648"/>
    </source>
</evidence>
<evidence type="ECO:0000256" key="19">
    <source>
        <dbReference type="ARBA" id="ARBA00047847"/>
    </source>
</evidence>
<proteinExistence type="inferred from homology"/>
<dbReference type="InterPro" id="IPR043538">
    <property type="entry name" value="XYLT"/>
</dbReference>
<reference evidence="23 24" key="1">
    <citation type="submission" date="2024-05" db="EMBL/GenBank/DDBJ databases">
        <title>Culex pipiens pipiens assembly and annotation.</title>
        <authorList>
            <person name="Alout H."/>
            <person name="Durand T."/>
        </authorList>
    </citation>
    <scope>NUCLEOTIDE SEQUENCE [LARGE SCALE GENOMIC DNA]</scope>
    <source>
        <strain evidence="23">HA-2024</strain>
        <tissue evidence="23">Whole body</tissue>
    </source>
</reference>
<protein>
    <recommendedName>
        <fullName evidence="6">protein xylosyltransferase</fullName>
        <ecNumber evidence="6">2.4.2.26</ecNumber>
    </recommendedName>
    <alternativeName>
        <fullName evidence="18">Peptide O-xylosyltransferase</fullName>
    </alternativeName>
</protein>
<evidence type="ECO:0000256" key="9">
    <source>
        <dbReference type="ARBA" id="ARBA00022692"/>
    </source>
</evidence>
<evidence type="ECO:0000256" key="10">
    <source>
        <dbReference type="ARBA" id="ARBA00022723"/>
    </source>
</evidence>